<evidence type="ECO:0000259" key="1">
    <source>
        <dbReference type="Pfam" id="PF10551"/>
    </source>
</evidence>
<gene>
    <name evidence="2" type="ORF">LIER_13073</name>
</gene>
<proteinExistence type="predicted"/>
<dbReference type="Pfam" id="PF10551">
    <property type="entry name" value="MULE"/>
    <property type="match status" value="1"/>
</dbReference>
<organism evidence="2 3">
    <name type="scientific">Lithospermum erythrorhizon</name>
    <name type="common">Purple gromwell</name>
    <name type="synonym">Lithospermum officinale var. erythrorhizon</name>
    <dbReference type="NCBI Taxonomy" id="34254"/>
    <lineage>
        <taxon>Eukaryota</taxon>
        <taxon>Viridiplantae</taxon>
        <taxon>Streptophyta</taxon>
        <taxon>Embryophyta</taxon>
        <taxon>Tracheophyta</taxon>
        <taxon>Spermatophyta</taxon>
        <taxon>Magnoliopsida</taxon>
        <taxon>eudicotyledons</taxon>
        <taxon>Gunneridae</taxon>
        <taxon>Pentapetalae</taxon>
        <taxon>asterids</taxon>
        <taxon>lamiids</taxon>
        <taxon>Boraginales</taxon>
        <taxon>Boraginaceae</taxon>
        <taxon>Boraginoideae</taxon>
        <taxon>Lithospermeae</taxon>
        <taxon>Lithospermum</taxon>
    </lineage>
</organism>
<dbReference type="PANTHER" id="PTHR31973:SF187">
    <property type="entry name" value="MUTATOR TRANSPOSASE MUDRA PROTEIN"/>
    <property type="match status" value="1"/>
</dbReference>
<dbReference type="EMBL" id="BAABME010002594">
    <property type="protein sequence ID" value="GAA0155316.1"/>
    <property type="molecule type" value="Genomic_DNA"/>
</dbReference>
<comment type="caution">
    <text evidence="2">The sequence shown here is derived from an EMBL/GenBank/DDBJ whole genome shotgun (WGS) entry which is preliminary data.</text>
</comment>
<keyword evidence="3" id="KW-1185">Reference proteome</keyword>
<name>A0AAV3PXB2_LITER</name>
<evidence type="ECO:0000313" key="2">
    <source>
        <dbReference type="EMBL" id="GAA0155316.1"/>
    </source>
</evidence>
<dbReference type="PANTHER" id="PTHR31973">
    <property type="entry name" value="POLYPROTEIN, PUTATIVE-RELATED"/>
    <property type="match status" value="1"/>
</dbReference>
<reference evidence="2 3" key="1">
    <citation type="submission" date="2024-01" db="EMBL/GenBank/DDBJ databases">
        <title>The complete chloroplast genome sequence of Lithospermum erythrorhizon: insights into the phylogenetic relationship among Boraginaceae species and the maternal lineages of purple gromwells.</title>
        <authorList>
            <person name="Okada T."/>
            <person name="Watanabe K."/>
        </authorList>
    </citation>
    <scope>NUCLEOTIDE SEQUENCE [LARGE SCALE GENOMIC DNA]</scope>
</reference>
<dbReference type="Proteomes" id="UP001454036">
    <property type="component" value="Unassembled WGS sequence"/>
</dbReference>
<dbReference type="AlphaFoldDB" id="A0AAV3PXB2"/>
<evidence type="ECO:0000313" key="3">
    <source>
        <dbReference type="Proteomes" id="UP001454036"/>
    </source>
</evidence>
<feature type="domain" description="MULE transposase" evidence="1">
    <location>
        <begin position="163"/>
        <end position="259"/>
    </location>
</feature>
<protein>
    <recommendedName>
        <fullName evidence="1">MULE transposase domain-containing protein</fullName>
    </recommendedName>
</protein>
<accession>A0AAV3PXB2</accession>
<dbReference type="InterPro" id="IPR018289">
    <property type="entry name" value="MULE_transposase_dom"/>
</dbReference>
<sequence>MFVTHPSRKLAKSLLLGEIYNSIRSNWPKATLKELDDEEAKSLEENVEGRQRIEDVKVQGGQRFEEMEVQGDEERMFEDLGPILNDIGPIPECSFEHSNQLVELSEEETEGEADVGFSLRRQKKKSGGLEYSSEAHLKNPVLVPNMVFGSAADFRQLVRERFVCLDGCFLKGAFKGQILAVVALDADNGIYPIAWVVVEVQNTDSWTWFMRLLKEDLMMDREPDSWILMTDQQKGLEIAIKNELPDAEHRLCVKHLQANWGKDFQGKP</sequence>